<keyword evidence="1" id="KW-0812">Transmembrane</keyword>
<feature type="transmembrane region" description="Helical" evidence="1">
    <location>
        <begin position="12"/>
        <end position="34"/>
    </location>
</feature>
<evidence type="ECO:0000256" key="1">
    <source>
        <dbReference type="SAM" id="Phobius"/>
    </source>
</evidence>
<proteinExistence type="predicted"/>
<sequence length="158" mass="17178">MASKAQPKKSASIPPAAVVVGLVLVLGLAGFLYLDRTSKKEPPPPPPLTAEARAYARDLKLANVSMKAHESYLKQSVVEITGDIQNAGDRTLKLVEITCVFYDAYGQVVLRERVPIVNAKLGLVAPGQTRPFRLPFDSVPEAWNQVMPQLVIAGIQFQ</sequence>
<reference evidence="2" key="1">
    <citation type="submission" date="2006-10" db="EMBL/GenBank/DDBJ databases">
        <title>Complete sequence of Solibacter usitatus Ellin6076.</title>
        <authorList>
            <consortium name="US DOE Joint Genome Institute"/>
            <person name="Copeland A."/>
            <person name="Lucas S."/>
            <person name="Lapidus A."/>
            <person name="Barry K."/>
            <person name="Detter J.C."/>
            <person name="Glavina del Rio T."/>
            <person name="Hammon N."/>
            <person name="Israni S."/>
            <person name="Dalin E."/>
            <person name="Tice H."/>
            <person name="Pitluck S."/>
            <person name="Thompson L.S."/>
            <person name="Brettin T."/>
            <person name="Bruce D."/>
            <person name="Han C."/>
            <person name="Tapia R."/>
            <person name="Gilna P."/>
            <person name="Schmutz J."/>
            <person name="Larimer F."/>
            <person name="Land M."/>
            <person name="Hauser L."/>
            <person name="Kyrpides N."/>
            <person name="Mikhailova N."/>
            <person name="Janssen P.H."/>
            <person name="Kuske C.R."/>
            <person name="Richardson P."/>
        </authorList>
    </citation>
    <scope>NUCLEOTIDE SEQUENCE</scope>
    <source>
        <strain evidence="2">Ellin6076</strain>
    </source>
</reference>
<accession>Q02AA8</accession>
<dbReference type="OrthoDB" id="120211at2"/>
<organism evidence="2">
    <name type="scientific">Solibacter usitatus (strain Ellin6076)</name>
    <dbReference type="NCBI Taxonomy" id="234267"/>
    <lineage>
        <taxon>Bacteria</taxon>
        <taxon>Pseudomonadati</taxon>
        <taxon>Acidobacteriota</taxon>
        <taxon>Terriglobia</taxon>
        <taxon>Bryobacterales</taxon>
        <taxon>Solibacteraceae</taxon>
        <taxon>Candidatus Solibacter</taxon>
    </lineage>
</organism>
<dbReference type="EMBL" id="CP000473">
    <property type="protein sequence ID" value="ABJ82014.1"/>
    <property type="molecule type" value="Genomic_DNA"/>
</dbReference>
<dbReference type="AlphaFoldDB" id="Q02AA8"/>
<protein>
    <recommendedName>
        <fullName evidence="3">DUF3426 domain-containing protein</fullName>
    </recommendedName>
</protein>
<dbReference type="InParanoid" id="Q02AA8"/>
<name>Q02AA8_SOLUE</name>
<evidence type="ECO:0008006" key="3">
    <source>
        <dbReference type="Google" id="ProtNLM"/>
    </source>
</evidence>
<evidence type="ECO:0000313" key="2">
    <source>
        <dbReference type="EMBL" id="ABJ82014.1"/>
    </source>
</evidence>
<dbReference type="HOGENOM" id="CLU_1537946_0_0_0"/>
<dbReference type="eggNOG" id="ENOG5032UJU">
    <property type="taxonomic scope" value="Bacteria"/>
</dbReference>
<keyword evidence="1" id="KW-1133">Transmembrane helix</keyword>
<gene>
    <name evidence="2" type="ordered locus">Acid_1016</name>
</gene>
<dbReference type="STRING" id="234267.Acid_1016"/>
<dbReference type="InterPro" id="IPR047676">
    <property type="entry name" value="FxLYD_dom"/>
</dbReference>
<dbReference type="KEGG" id="sus:Acid_1016"/>
<keyword evidence="1" id="KW-0472">Membrane</keyword>
<dbReference type="NCBIfam" id="NF038353">
    <property type="entry name" value="FxLYD_dom"/>
    <property type="match status" value="1"/>
</dbReference>